<evidence type="ECO:0000313" key="2">
    <source>
        <dbReference type="EMBL" id="EGX60139.1"/>
    </source>
</evidence>
<dbReference type="PATRIC" id="fig|700597.3.peg.1844"/>
<feature type="compositionally biased region" description="Pro residues" evidence="1">
    <location>
        <begin position="19"/>
        <end position="29"/>
    </location>
</feature>
<name>G2G8S4_9ACTN</name>
<feature type="region of interest" description="Disordered" evidence="1">
    <location>
        <begin position="1"/>
        <end position="44"/>
    </location>
</feature>
<dbReference type="EMBL" id="AGBF01000019">
    <property type="protein sequence ID" value="EGX60139.1"/>
    <property type="molecule type" value="Genomic_DNA"/>
</dbReference>
<accession>G2G8S4</accession>
<proteinExistence type="predicted"/>
<protein>
    <submittedName>
        <fullName evidence="2">Uncharacterized protein</fullName>
    </submittedName>
</protein>
<sequence>MTAPAGPRTPTPGDLSRRTPPPPAPPRPARAPQAPAADAALAPGKLTRDEHFRRYFMLGLRASRMHAHARLVGHDLMWRASHTTGRLSPGQRPTTGDLAAATGLAPRQIQVALQNLYSRGWIRTERPATAGEAASCPVVAALTIPAAVLQQIRATTGKPRRRAPR</sequence>
<reference evidence="2 3" key="1">
    <citation type="submission" date="2011-08" db="EMBL/GenBank/DDBJ databases">
        <authorList>
            <person name="Lin Y."/>
            <person name="Hao X."/>
            <person name="Johnstone L."/>
            <person name="Miller S.J."/>
            <person name="Wei G."/>
            <person name="Rensing C."/>
        </authorList>
    </citation>
    <scope>NUCLEOTIDE SEQUENCE [LARGE SCALE GENOMIC DNA]</scope>
    <source>
        <strain evidence="2 3">K42</strain>
    </source>
</reference>
<evidence type="ECO:0000313" key="3">
    <source>
        <dbReference type="Proteomes" id="UP000004217"/>
    </source>
</evidence>
<feature type="compositionally biased region" description="Low complexity" evidence="1">
    <location>
        <begin position="30"/>
        <end position="43"/>
    </location>
</feature>
<feature type="compositionally biased region" description="Low complexity" evidence="1">
    <location>
        <begin position="1"/>
        <end position="13"/>
    </location>
</feature>
<evidence type="ECO:0000256" key="1">
    <source>
        <dbReference type="SAM" id="MobiDB-lite"/>
    </source>
</evidence>
<organism evidence="2 3">
    <name type="scientific">Streptomyces zinciresistens K42</name>
    <dbReference type="NCBI Taxonomy" id="700597"/>
    <lineage>
        <taxon>Bacteria</taxon>
        <taxon>Bacillati</taxon>
        <taxon>Actinomycetota</taxon>
        <taxon>Actinomycetes</taxon>
        <taxon>Kitasatosporales</taxon>
        <taxon>Streptomycetaceae</taxon>
        <taxon>Streptomyces</taxon>
    </lineage>
</organism>
<dbReference type="OrthoDB" id="4337554at2"/>
<dbReference type="Proteomes" id="UP000004217">
    <property type="component" value="Unassembled WGS sequence"/>
</dbReference>
<keyword evidence="3" id="KW-1185">Reference proteome</keyword>
<dbReference type="AlphaFoldDB" id="G2G8S4"/>
<gene>
    <name evidence="2" type="ORF">SZN_09461</name>
</gene>
<comment type="caution">
    <text evidence="2">The sequence shown here is derived from an EMBL/GenBank/DDBJ whole genome shotgun (WGS) entry which is preliminary data.</text>
</comment>
<dbReference type="RefSeq" id="WP_007493668.1">
    <property type="nucleotide sequence ID" value="NZ_AGBF01000019.1"/>
</dbReference>